<keyword evidence="2" id="KW-1185">Reference proteome</keyword>
<dbReference type="PANTHER" id="PTHR34817">
    <property type="entry name" value="NUCLEOTIDYLTRANSFERASE"/>
    <property type="match status" value="1"/>
</dbReference>
<dbReference type="RefSeq" id="WP_154574850.1">
    <property type="nucleotide sequence ID" value="NZ_JAQXGS010000019.1"/>
</dbReference>
<dbReference type="Pfam" id="PF10127">
    <property type="entry name" value="RlaP"/>
    <property type="match status" value="1"/>
</dbReference>
<proteinExistence type="predicted"/>
<dbReference type="SUPFAM" id="SSF81301">
    <property type="entry name" value="Nucleotidyltransferase"/>
    <property type="match status" value="1"/>
</dbReference>
<dbReference type="PANTHER" id="PTHR34817:SF1">
    <property type="entry name" value="NUCLEOTIDYLTRANSFERASE"/>
    <property type="match status" value="1"/>
</dbReference>
<organism evidence="1 2">
    <name type="scientific">Hornefia butyriciproducens</name>
    <dbReference type="NCBI Taxonomy" id="2652293"/>
    <lineage>
        <taxon>Bacteria</taxon>
        <taxon>Bacillati</taxon>
        <taxon>Bacillota</taxon>
        <taxon>Clostridia</taxon>
        <taxon>Peptostreptococcales</taxon>
        <taxon>Anaerovoracaceae</taxon>
        <taxon>Hornefia</taxon>
    </lineage>
</organism>
<dbReference type="Proteomes" id="UP000474676">
    <property type="component" value="Unassembled WGS sequence"/>
</dbReference>
<sequence length="340" mass="39380">MDFKEFMNTAEYDFLRTNKRLGDRIMLLGLGGSYAYGTNNEGSDIDFRGVTLMMPSDLLGLTKFEQYEDAKTDTVIYGFNKMVKLLLECNPNACEMLGLDEEQYLIKSELGQELINNSRLFLSKRAVKSFGGYAGAQLRRLQNAIARDTLSQSGREKHILRSVMNVLDDFNRRYAGKENGSIRLYIDRAENPELKTEIFADVSYRHFPLRDYTNLWGTMRSVVREYDKIGRRNKKKDEDHLNKHAMHLIRLFMMAIDILEKGEIRTHREGDLPTLLAIRRGDYMLPDGTFSPEFYEMLEEYEHRLDEAAAKTELPDGPDMKKVEAFVERINRYAVTGELT</sequence>
<dbReference type="GO" id="GO:0016740">
    <property type="term" value="F:transferase activity"/>
    <property type="evidence" value="ECO:0007669"/>
    <property type="project" value="UniProtKB-KW"/>
</dbReference>
<comment type="caution">
    <text evidence="1">The sequence shown here is derived from an EMBL/GenBank/DDBJ whole genome shotgun (WGS) entry which is preliminary data.</text>
</comment>
<protein>
    <submittedName>
        <fullName evidence="1">Nucleotidyltransferase</fullName>
    </submittedName>
</protein>
<evidence type="ECO:0000313" key="1">
    <source>
        <dbReference type="EMBL" id="MST52453.1"/>
    </source>
</evidence>
<name>A0A6L5Y789_9FIRM</name>
<keyword evidence="1" id="KW-0808">Transferase</keyword>
<accession>A0A6L5Y789</accession>
<evidence type="ECO:0000313" key="2">
    <source>
        <dbReference type="Proteomes" id="UP000474676"/>
    </source>
</evidence>
<dbReference type="InterPro" id="IPR043519">
    <property type="entry name" value="NT_sf"/>
</dbReference>
<dbReference type="GeneID" id="303115472"/>
<gene>
    <name evidence="1" type="ORF">FYJ64_09060</name>
</gene>
<dbReference type="InterPro" id="IPR018775">
    <property type="entry name" value="RlaP"/>
</dbReference>
<dbReference type="EMBL" id="VUMZ01000009">
    <property type="protein sequence ID" value="MST52453.1"/>
    <property type="molecule type" value="Genomic_DNA"/>
</dbReference>
<dbReference type="AlphaFoldDB" id="A0A6L5Y789"/>
<reference evidence="1 2" key="1">
    <citation type="submission" date="2019-08" db="EMBL/GenBank/DDBJ databases">
        <title>In-depth cultivation of the pig gut microbiome towards novel bacterial diversity and tailored functional studies.</title>
        <authorList>
            <person name="Wylensek D."/>
            <person name="Hitch T.C.A."/>
            <person name="Clavel T."/>
        </authorList>
    </citation>
    <scope>NUCLEOTIDE SEQUENCE [LARGE SCALE GENOMIC DNA]</scope>
    <source>
        <strain evidence="1 2">WCA-MUC-591-APC-3H</strain>
    </source>
</reference>